<gene>
    <name evidence="2" type="ORF">LV89_04114</name>
</gene>
<dbReference type="RefSeq" id="WP_109744777.1">
    <property type="nucleotide sequence ID" value="NZ_QGGO01000030.1"/>
</dbReference>
<evidence type="ECO:0000259" key="1">
    <source>
        <dbReference type="Pfam" id="PF21814"/>
    </source>
</evidence>
<feature type="domain" description="DUF6883" evidence="1">
    <location>
        <begin position="3"/>
        <end position="110"/>
    </location>
</feature>
<sequence>MILPFAEKAFIDERKLLNYCLSEEHPVGKHKARVFKSALDITTENYLYLKDSIETAVLINDAIFVETSEYGDIYCVDFELVNPPKRSIVRTSWILKTEENFPRMTSCYVLIK</sequence>
<evidence type="ECO:0000313" key="3">
    <source>
        <dbReference type="Proteomes" id="UP000245489"/>
    </source>
</evidence>
<dbReference type="AlphaFoldDB" id="A0A316DKJ0"/>
<proteinExistence type="predicted"/>
<organism evidence="2 3">
    <name type="scientific">Arcicella aurantiaca</name>
    <dbReference type="NCBI Taxonomy" id="591202"/>
    <lineage>
        <taxon>Bacteria</taxon>
        <taxon>Pseudomonadati</taxon>
        <taxon>Bacteroidota</taxon>
        <taxon>Cytophagia</taxon>
        <taxon>Cytophagales</taxon>
        <taxon>Flectobacillaceae</taxon>
        <taxon>Arcicella</taxon>
    </lineage>
</organism>
<keyword evidence="3" id="KW-1185">Reference proteome</keyword>
<accession>A0A316DKJ0</accession>
<evidence type="ECO:0000313" key="2">
    <source>
        <dbReference type="EMBL" id="PWK18415.1"/>
    </source>
</evidence>
<dbReference type="OrthoDB" id="5801353at2"/>
<reference evidence="2 3" key="1">
    <citation type="submission" date="2018-05" db="EMBL/GenBank/DDBJ databases">
        <title>Genomic Encyclopedia of Archaeal and Bacterial Type Strains, Phase II (KMG-II): from individual species to whole genera.</title>
        <authorList>
            <person name="Goeker M."/>
        </authorList>
    </citation>
    <scope>NUCLEOTIDE SEQUENCE [LARGE SCALE GENOMIC DNA]</scope>
    <source>
        <strain evidence="2 3">DSM 22214</strain>
    </source>
</reference>
<dbReference type="Proteomes" id="UP000245489">
    <property type="component" value="Unassembled WGS sequence"/>
</dbReference>
<name>A0A316DKJ0_9BACT</name>
<dbReference type="InterPro" id="IPR049250">
    <property type="entry name" value="DUF6883"/>
</dbReference>
<dbReference type="EMBL" id="QGGO01000030">
    <property type="protein sequence ID" value="PWK18415.1"/>
    <property type="molecule type" value="Genomic_DNA"/>
</dbReference>
<comment type="caution">
    <text evidence="2">The sequence shown here is derived from an EMBL/GenBank/DDBJ whole genome shotgun (WGS) entry which is preliminary data.</text>
</comment>
<dbReference type="Pfam" id="PF21814">
    <property type="entry name" value="DUF6883"/>
    <property type="match status" value="1"/>
</dbReference>
<protein>
    <recommendedName>
        <fullName evidence="1">DUF6883 domain-containing protein</fullName>
    </recommendedName>
</protein>